<proteinExistence type="predicted"/>
<name>A0A7Y0Q3C4_9FIRM</name>
<dbReference type="EMBL" id="JABBVZ010000032">
    <property type="protein sequence ID" value="NMP22831.1"/>
    <property type="molecule type" value="Genomic_DNA"/>
</dbReference>
<gene>
    <name evidence="3" type="ORF">HIJ39_10765</name>
</gene>
<keyword evidence="4" id="KW-1185">Reference proteome</keyword>
<organism evidence="3 4">
    <name type="scientific">Sulfobacillus harzensis</name>
    <dbReference type="NCBI Taxonomy" id="2729629"/>
    <lineage>
        <taxon>Bacteria</taxon>
        <taxon>Bacillati</taxon>
        <taxon>Bacillota</taxon>
        <taxon>Clostridia</taxon>
        <taxon>Eubacteriales</taxon>
        <taxon>Clostridiales Family XVII. Incertae Sedis</taxon>
        <taxon>Sulfobacillus</taxon>
    </lineage>
</organism>
<dbReference type="PANTHER" id="PTHR38658:SF1">
    <property type="entry name" value="OXPP CYCLE PROTEIN OPCA-RELATED"/>
    <property type="match status" value="1"/>
</dbReference>
<dbReference type="Proteomes" id="UP000533476">
    <property type="component" value="Unassembled WGS sequence"/>
</dbReference>
<dbReference type="Pfam" id="PF10128">
    <property type="entry name" value="OpcA_G6PD_assem"/>
    <property type="match status" value="1"/>
</dbReference>
<protein>
    <submittedName>
        <fullName evidence="3">Uncharacterized protein</fullName>
    </submittedName>
</protein>
<dbReference type="InterPro" id="IPR004555">
    <property type="entry name" value="G6PDH_assembly_OpcA"/>
</dbReference>
<evidence type="ECO:0000259" key="2">
    <source>
        <dbReference type="Pfam" id="PF20171"/>
    </source>
</evidence>
<dbReference type="PANTHER" id="PTHR38658">
    <property type="entry name" value="OXPP CYCLE PROTEIN OPCA-RELATED"/>
    <property type="match status" value="1"/>
</dbReference>
<feature type="domain" description="Glucose-6-phosphate dehydrogenase assembly protein OpcA C-terminal" evidence="2">
    <location>
        <begin position="186"/>
        <end position="284"/>
    </location>
</feature>
<dbReference type="Pfam" id="PF20171">
    <property type="entry name" value="OpcA_G6PD_C"/>
    <property type="match status" value="1"/>
</dbReference>
<dbReference type="InterPro" id="IPR046801">
    <property type="entry name" value="OpcA_G6PD_N"/>
</dbReference>
<evidence type="ECO:0000313" key="4">
    <source>
        <dbReference type="Proteomes" id="UP000533476"/>
    </source>
</evidence>
<dbReference type="InterPro" id="IPR046802">
    <property type="entry name" value="OpcA_G6PD_C"/>
</dbReference>
<comment type="caution">
    <text evidence="3">The sequence shown here is derived from an EMBL/GenBank/DDBJ whole genome shotgun (WGS) entry which is preliminary data.</text>
</comment>
<evidence type="ECO:0000313" key="3">
    <source>
        <dbReference type="EMBL" id="NMP22831.1"/>
    </source>
</evidence>
<dbReference type="RefSeq" id="WP_169099530.1">
    <property type="nucleotide sequence ID" value="NZ_JABBVZ010000032.1"/>
</dbReference>
<sequence>MNRRIIHWKQQQIGGPELLHHLPAIVPKALDGAVPLTATVMTLGLFVDPERLEDWLKLAHQLAQTHPARILMLSPSSERDGADRLDVDVYTAVETDRGVGRPPLLFSECIAMTLFGGIANYWIDWVQPLVRSDLPSYLWWTTAPPEGRFRWDLLSTSFQSLVIDSAAYPLQQWQPLIEAAERYQMGVMDLDWYRGVPFRHLLAEASDESEALAVLKNPEDVLVTSPNHDDWPLASSWLWLSWRLGWDIGLPPCNHPSIRVEQAEGLSHVWRFRRGRHALVVTDAADAWRLHLVKDDNVIREWQEPHQTPTLLDDLTNLLTIGRDPLYLETLRHTLLEGTHAS</sequence>
<dbReference type="AlphaFoldDB" id="A0A7Y0Q3C4"/>
<accession>A0A7Y0Q3C4</accession>
<evidence type="ECO:0000259" key="1">
    <source>
        <dbReference type="Pfam" id="PF10128"/>
    </source>
</evidence>
<reference evidence="3 4" key="1">
    <citation type="submission" date="2020-04" db="EMBL/GenBank/DDBJ databases">
        <authorList>
            <person name="Zhang R."/>
            <person name="Schippers A."/>
        </authorList>
    </citation>
    <scope>NUCLEOTIDE SEQUENCE [LARGE SCALE GENOMIC DNA]</scope>
    <source>
        <strain evidence="3 4">DSM 109850</strain>
    </source>
</reference>
<feature type="domain" description="Glucose-6-phosphate dehydrogenase assembly protein OpcA N-terminal" evidence="1">
    <location>
        <begin position="59"/>
        <end position="168"/>
    </location>
</feature>